<dbReference type="Proteomes" id="UP000664293">
    <property type="component" value="Unassembled WGS sequence"/>
</dbReference>
<feature type="signal peptide" evidence="1">
    <location>
        <begin position="1"/>
        <end position="24"/>
    </location>
</feature>
<keyword evidence="3" id="KW-1185">Reference proteome</keyword>
<accession>A0ABS3E2S1</accession>
<evidence type="ECO:0000256" key="1">
    <source>
        <dbReference type="SAM" id="SignalP"/>
    </source>
</evidence>
<dbReference type="RefSeq" id="WP_206998372.1">
    <property type="nucleotide sequence ID" value="NZ_JAEKJR010000001.1"/>
</dbReference>
<proteinExistence type="predicted"/>
<evidence type="ECO:0008006" key="4">
    <source>
        <dbReference type="Google" id="ProtNLM"/>
    </source>
</evidence>
<reference evidence="2 3" key="1">
    <citation type="submission" date="2020-12" db="EMBL/GenBank/DDBJ databases">
        <title>Oil enriched cultivation method for isolating marine PHA-producing bacteria.</title>
        <authorList>
            <person name="Zheng W."/>
            <person name="Yu S."/>
            <person name="Huang Y."/>
        </authorList>
    </citation>
    <scope>NUCLEOTIDE SEQUENCE [LARGE SCALE GENOMIC DNA]</scope>
    <source>
        <strain evidence="2 3">SN0-2</strain>
    </source>
</reference>
<evidence type="ECO:0000313" key="3">
    <source>
        <dbReference type="Proteomes" id="UP000664293"/>
    </source>
</evidence>
<evidence type="ECO:0000313" key="2">
    <source>
        <dbReference type="EMBL" id="MBN8429588.1"/>
    </source>
</evidence>
<sequence>MKIYIAIICCLTLASCASVRPKNATDYESQLGYPDETRNFVIINKKVFDEPMLGVMLEYTNKQYTRDNIDLYVYPIANYSWSDTEETLSGEMERVLAEVDQAIEYGYYQGRGEETIEPFQFSVDGDNYSGLKASFELTDKNDVTHFSNAYVFLEKDKYLKFRTSFNSIDTVPWNGDDAVKELLPTLEVPGESQYMADLRAAHKQRVTQNLMNLILQAAQQKSAEGEAE</sequence>
<feature type="chain" id="PRO_5045643264" description="Lipoprotein" evidence="1">
    <location>
        <begin position="25"/>
        <end position="228"/>
    </location>
</feature>
<comment type="caution">
    <text evidence="2">The sequence shown here is derived from an EMBL/GenBank/DDBJ whole genome shotgun (WGS) entry which is preliminary data.</text>
</comment>
<name>A0ABS3E2S1_9GAMM</name>
<dbReference type="PROSITE" id="PS51257">
    <property type="entry name" value="PROKAR_LIPOPROTEIN"/>
    <property type="match status" value="1"/>
</dbReference>
<organism evidence="2 3">
    <name type="scientific">Microbulbifer salipaludis</name>
    <dbReference type="NCBI Taxonomy" id="187980"/>
    <lineage>
        <taxon>Bacteria</taxon>
        <taxon>Pseudomonadati</taxon>
        <taxon>Pseudomonadota</taxon>
        <taxon>Gammaproteobacteria</taxon>
        <taxon>Cellvibrionales</taxon>
        <taxon>Microbulbiferaceae</taxon>
        <taxon>Microbulbifer</taxon>
    </lineage>
</organism>
<keyword evidence="1" id="KW-0732">Signal</keyword>
<dbReference type="EMBL" id="JAEKJR010000001">
    <property type="protein sequence ID" value="MBN8429588.1"/>
    <property type="molecule type" value="Genomic_DNA"/>
</dbReference>
<protein>
    <recommendedName>
        <fullName evidence="4">Lipoprotein</fullName>
    </recommendedName>
</protein>
<gene>
    <name evidence="2" type="ORF">JF535_01865</name>
</gene>